<dbReference type="Proteomes" id="UP001488838">
    <property type="component" value="Unassembled WGS sequence"/>
</dbReference>
<keyword evidence="3" id="KW-1185">Reference proteome</keyword>
<feature type="region of interest" description="Disordered" evidence="1">
    <location>
        <begin position="1"/>
        <end position="37"/>
    </location>
</feature>
<organism evidence="2 3">
    <name type="scientific">Myodes glareolus</name>
    <name type="common">Bank vole</name>
    <name type="synonym">Clethrionomys glareolus</name>
    <dbReference type="NCBI Taxonomy" id="447135"/>
    <lineage>
        <taxon>Eukaryota</taxon>
        <taxon>Metazoa</taxon>
        <taxon>Chordata</taxon>
        <taxon>Craniata</taxon>
        <taxon>Vertebrata</taxon>
        <taxon>Euteleostomi</taxon>
        <taxon>Mammalia</taxon>
        <taxon>Eutheria</taxon>
        <taxon>Euarchontoglires</taxon>
        <taxon>Glires</taxon>
        <taxon>Rodentia</taxon>
        <taxon>Myomorpha</taxon>
        <taxon>Muroidea</taxon>
        <taxon>Cricetidae</taxon>
        <taxon>Arvicolinae</taxon>
        <taxon>Myodes</taxon>
    </lineage>
</organism>
<sequence length="80" mass="8540">MAYCEPHVGPGLMPQDGLETLQPEGQAGAGVESNSEGALPGPCAVCHCDMKLEKVEPSPKKSQDMKALQKELDQFTKLLT</sequence>
<evidence type="ECO:0000313" key="3">
    <source>
        <dbReference type="Proteomes" id="UP001488838"/>
    </source>
</evidence>
<comment type="caution">
    <text evidence="2">The sequence shown here is derived from an EMBL/GenBank/DDBJ whole genome shotgun (WGS) entry which is preliminary data.</text>
</comment>
<reference evidence="2 3" key="1">
    <citation type="journal article" date="2023" name="bioRxiv">
        <title>Conserved and derived expression patterns and positive selection on dental genes reveal complex evolutionary context of ever-growing rodent molars.</title>
        <authorList>
            <person name="Calamari Z.T."/>
            <person name="Song A."/>
            <person name="Cohen E."/>
            <person name="Akter M."/>
            <person name="Roy R.D."/>
            <person name="Hallikas O."/>
            <person name="Christensen M.M."/>
            <person name="Li P."/>
            <person name="Marangoni P."/>
            <person name="Jernvall J."/>
            <person name="Klein O.D."/>
        </authorList>
    </citation>
    <scope>NUCLEOTIDE SEQUENCE [LARGE SCALE GENOMIC DNA]</scope>
    <source>
        <strain evidence="2">V071</strain>
    </source>
</reference>
<accession>A0AAW0I3W2</accession>
<evidence type="ECO:0000256" key="1">
    <source>
        <dbReference type="SAM" id="MobiDB-lite"/>
    </source>
</evidence>
<name>A0AAW0I3W2_MYOGA</name>
<evidence type="ECO:0000313" key="2">
    <source>
        <dbReference type="EMBL" id="KAK7809115.1"/>
    </source>
</evidence>
<gene>
    <name evidence="2" type="ORF">U0070_012209</name>
</gene>
<dbReference type="EMBL" id="JBBHLL010000221">
    <property type="protein sequence ID" value="KAK7809115.1"/>
    <property type="molecule type" value="Genomic_DNA"/>
</dbReference>
<protein>
    <submittedName>
        <fullName evidence="2">Uncharacterized protein</fullName>
    </submittedName>
</protein>
<dbReference type="AlphaFoldDB" id="A0AAW0I3W2"/>
<proteinExistence type="predicted"/>